<feature type="non-terminal residue" evidence="1">
    <location>
        <position position="1"/>
    </location>
</feature>
<evidence type="ECO:0000313" key="1">
    <source>
        <dbReference type="EMBL" id="KIK17033.1"/>
    </source>
</evidence>
<gene>
    <name evidence="1" type="ORF">PISMIDRAFT_685771</name>
</gene>
<evidence type="ECO:0000313" key="2">
    <source>
        <dbReference type="Proteomes" id="UP000054018"/>
    </source>
</evidence>
<accession>A0A0C9ZAX5</accession>
<proteinExistence type="predicted"/>
<reference evidence="2" key="2">
    <citation type="submission" date="2015-01" db="EMBL/GenBank/DDBJ databases">
        <title>Evolutionary Origins and Diversification of the Mycorrhizal Mutualists.</title>
        <authorList>
            <consortium name="DOE Joint Genome Institute"/>
            <consortium name="Mycorrhizal Genomics Consortium"/>
            <person name="Kohler A."/>
            <person name="Kuo A."/>
            <person name="Nagy L.G."/>
            <person name="Floudas D."/>
            <person name="Copeland A."/>
            <person name="Barry K.W."/>
            <person name="Cichocki N."/>
            <person name="Veneault-Fourrey C."/>
            <person name="LaButti K."/>
            <person name="Lindquist E.A."/>
            <person name="Lipzen A."/>
            <person name="Lundell T."/>
            <person name="Morin E."/>
            <person name="Murat C."/>
            <person name="Riley R."/>
            <person name="Ohm R."/>
            <person name="Sun H."/>
            <person name="Tunlid A."/>
            <person name="Henrissat B."/>
            <person name="Grigoriev I.V."/>
            <person name="Hibbett D.S."/>
            <person name="Martin F."/>
        </authorList>
    </citation>
    <scope>NUCLEOTIDE SEQUENCE [LARGE SCALE GENOMIC DNA]</scope>
    <source>
        <strain evidence="2">441</strain>
    </source>
</reference>
<feature type="non-terminal residue" evidence="1">
    <location>
        <position position="76"/>
    </location>
</feature>
<protein>
    <submittedName>
        <fullName evidence="1">Uncharacterized protein</fullName>
    </submittedName>
</protein>
<name>A0A0C9ZAX5_9AGAM</name>
<dbReference type="AlphaFoldDB" id="A0A0C9ZAX5"/>
<dbReference type="HOGENOM" id="CLU_2661308_0_0_1"/>
<organism evidence="1 2">
    <name type="scientific">Pisolithus microcarpus 441</name>
    <dbReference type="NCBI Taxonomy" id="765257"/>
    <lineage>
        <taxon>Eukaryota</taxon>
        <taxon>Fungi</taxon>
        <taxon>Dikarya</taxon>
        <taxon>Basidiomycota</taxon>
        <taxon>Agaricomycotina</taxon>
        <taxon>Agaricomycetes</taxon>
        <taxon>Agaricomycetidae</taxon>
        <taxon>Boletales</taxon>
        <taxon>Sclerodermatineae</taxon>
        <taxon>Pisolithaceae</taxon>
        <taxon>Pisolithus</taxon>
    </lineage>
</organism>
<dbReference type="EMBL" id="KN833840">
    <property type="protein sequence ID" value="KIK17033.1"/>
    <property type="molecule type" value="Genomic_DNA"/>
</dbReference>
<reference evidence="1 2" key="1">
    <citation type="submission" date="2014-04" db="EMBL/GenBank/DDBJ databases">
        <authorList>
            <consortium name="DOE Joint Genome Institute"/>
            <person name="Kuo A."/>
            <person name="Kohler A."/>
            <person name="Costa M.D."/>
            <person name="Nagy L.G."/>
            <person name="Floudas D."/>
            <person name="Copeland A."/>
            <person name="Barry K.W."/>
            <person name="Cichocki N."/>
            <person name="Veneault-Fourrey C."/>
            <person name="LaButti K."/>
            <person name="Lindquist E.A."/>
            <person name="Lipzen A."/>
            <person name="Lundell T."/>
            <person name="Morin E."/>
            <person name="Murat C."/>
            <person name="Sun H."/>
            <person name="Tunlid A."/>
            <person name="Henrissat B."/>
            <person name="Grigoriev I.V."/>
            <person name="Hibbett D.S."/>
            <person name="Martin F."/>
            <person name="Nordberg H.P."/>
            <person name="Cantor M.N."/>
            <person name="Hua S.X."/>
        </authorList>
    </citation>
    <scope>NUCLEOTIDE SEQUENCE [LARGE SCALE GENOMIC DNA]</scope>
    <source>
        <strain evidence="1 2">441</strain>
    </source>
</reference>
<sequence>GPWHLRDSIAVARHAYILSSRTEADAASIGSSVCHRLECFLPESSPSADWVVANGSRCHTQSRQKTGDIRAWRLYQ</sequence>
<dbReference type="Proteomes" id="UP000054018">
    <property type="component" value="Unassembled WGS sequence"/>
</dbReference>
<keyword evidence="2" id="KW-1185">Reference proteome</keyword>